<feature type="domain" description="S1 motif" evidence="10">
    <location>
        <begin position="1318"/>
        <end position="1392"/>
    </location>
</feature>
<dbReference type="Pfam" id="PF24685">
    <property type="entry name" value="OB_RRP5_4th"/>
    <property type="match status" value="1"/>
</dbReference>
<dbReference type="HOGENOM" id="CLU_000845_1_1_1"/>
<dbReference type="SMART" id="SM00386">
    <property type="entry name" value="HAT"/>
    <property type="match status" value="6"/>
</dbReference>
<dbReference type="STRING" id="4537.A0A0E0LIA5"/>
<evidence type="ECO:0000256" key="8">
    <source>
        <dbReference type="ARBA" id="ARBA00076674"/>
    </source>
</evidence>
<evidence type="ECO:0000313" key="12">
    <source>
        <dbReference type="Proteomes" id="UP000026962"/>
    </source>
</evidence>
<feature type="compositionally biased region" description="Basic and acidic residues" evidence="9">
    <location>
        <begin position="823"/>
        <end position="838"/>
    </location>
</feature>
<evidence type="ECO:0000256" key="3">
    <source>
        <dbReference type="ARBA" id="ARBA00022552"/>
    </source>
</evidence>
<feature type="domain" description="S1 motif" evidence="10">
    <location>
        <begin position="1221"/>
        <end position="1292"/>
    </location>
</feature>
<dbReference type="EnsemblPlants" id="OPUNC07G06360.1">
    <property type="protein sequence ID" value="OPUNC07G06360.1"/>
    <property type="gene ID" value="OPUNC07G06360"/>
</dbReference>
<feature type="domain" description="S1 motif" evidence="10">
    <location>
        <begin position="629"/>
        <end position="699"/>
    </location>
</feature>
<dbReference type="FunFam" id="2.40.50.140:FF:000159">
    <property type="entry name" value="rRNA biogenesis protein rrp5"/>
    <property type="match status" value="1"/>
</dbReference>
<dbReference type="InterPro" id="IPR057302">
    <property type="entry name" value="Rrp5_S1"/>
</dbReference>
<feature type="domain" description="S1 motif" evidence="10">
    <location>
        <begin position="502"/>
        <end position="570"/>
    </location>
</feature>
<keyword evidence="3" id="KW-0698">rRNA processing</keyword>
<dbReference type="Pfam" id="PF23231">
    <property type="entry name" value="HAT_Syf1_CNRKL1_C"/>
    <property type="match status" value="1"/>
</dbReference>
<feature type="compositionally biased region" description="Basic and acidic residues" evidence="9">
    <location>
        <begin position="72"/>
        <end position="84"/>
    </location>
</feature>
<dbReference type="CDD" id="cd05702">
    <property type="entry name" value="S1_Rrp5_repeat_hs11_sc8"/>
    <property type="match status" value="1"/>
</dbReference>
<evidence type="ECO:0000256" key="1">
    <source>
        <dbReference type="ARBA" id="ARBA00004604"/>
    </source>
</evidence>
<dbReference type="InterPro" id="IPR057301">
    <property type="entry name" value="Rrp5_OB_4th"/>
</dbReference>
<evidence type="ECO:0000256" key="6">
    <source>
        <dbReference type="ARBA" id="ARBA00023274"/>
    </source>
</evidence>
<dbReference type="CDD" id="cd05695">
    <property type="entry name" value="S1_Rrp5_repeat_hs3"/>
    <property type="match status" value="1"/>
</dbReference>
<dbReference type="Gramene" id="OPUNC07G06360.1">
    <property type="protein sequence ID" value="OPUNC07G06360.1"/>
    <property type="gene ID" value="OPUNC07G06360"/>
</dbReference>
<feature type="domain" description="S1 motif" evidence="10">
    <location>
        <begin position="939"/>
        <end position="1001"/>
    </location>
</feature>
<feature type="domain" description="S1 motif" evidence="10">
    <location>
        <begin position="1515"/>
        <end position="1567"/>
    </location>
</feature>
<evidence type="ECO:0000259" key="10">
    <source>
        <dbReference type="PROSITE" id="PS50126"/>
    </source>
</evidence>
<dbReference type="FunFam" id="2.40.50.140:FF:000155">
    <property type="entry name" value="rRNA biogenesis protein RRP5"/>
    <property type="match status" value="1"/>
</dbReference>
<organism evidence="11">
    <name type="scientific">Oryza punctata</name>
    <name type="common">Red rice</name>
    <dbReference type="NCBI Taxonomy" id="4537"/>
    <lineage>
        <taxon>Eukaryota</taxon>
        <taxon>Viridiplantae</taxon>
        <taxon>Streptophyta</taxon>
        <taxon>Embryophyta</taxon>
        <taxon>Tracheophyta</taxon>
        <taxon>Spermatophyta</taxon>
        <taxon>Magnoliopsida</taxon>
        <taxon>Liliopsida</taxon>
        <taxon>Poales</taxon>
        <taxon>Poaceae</taxon>
        <taxon>BOP clade</taxon>
        <taxon>Oryzoideae</taxon>
        <taxon>Oryzeae</taxon>
        <taxon>Oryzinae</taxon>
        <taxon>Oryza</taxon>
    </lineage>
</organism>
<dbReference type="InterPro" id="IPR048058">
    <property type="entry name" value="Rrp5_S1_rpt_hs11_sc8"/>
</dbReference>
<dbReference type="PROSITE" id="PS50126">
    <property type="entry name" value="S1"/>
    <property type="match status" value="13"/>
</dbReference>
<evidence type="ECO:0000313" key="11">
    <source>
        <dbReference type="EnsemblPlants" id="OPUNC07G06360.1"/>
    </source>
</evidence>
<dbReference type="CDD" id="cd05703">
    <property type="entry name" value="S1_Rrp5_repeat_hs12_sc9"/>
    <property type="match status" value="1"/>
</dbReference>
<dbReference type="FunFam" id="2.40.50.140:FF:000179">
    <property type="entry name" value="rRNA biogenesis protein RRP5"/>
    <property type="match status" value="1"/>
</dbReference>
<keyword evidence="2" id="KW-0690">Ribosome biogenesis</keyword>
<dbReference type="FunFam" id="1.25.40.10:FF:000314">
    <property type="entry name" value="rRNA biogenesis protein RRP5"/>
    <property type="match status" value="1"/>
</dbReference>
<dbReference type="InterPro" id="IPR003107">
    <property type="entry name" value="HAT"/>
</dbReference>
<keyword evidence="12" id="KW-1185">Reference proteome</keyword>
<dbReference type="Pfam" id="PF23459">
    <property type="entry name" value="S1_RRP5"/>
    <property type="match status" value="2"/>
</dbReference>
<dbReference type="Pfam" id="PF00575">
    <property type="entry name" value="S1"/>
    <property type="match status" value="2"/>
</dbReference>
<evidence type="ECO:0000256" key="5">
    <source>
        <dbReference type="ARBA" id="ARBA00023242"/>
    </source>
</evidence>
<keyword evidence="4" id="KW-0677">Repeat</keyword>
<feature type="region of interest" description="Disordered" evidence="9">
    <location>
        <begin position="818"/>
        <end position="852"/>
    </location>
</feature>
<keyword evidence="5" id="KW-0539">Nucleus</keyword>
<feature type="region of interest" description="Disordered" evidence="9">
    <location>
        <begin position="2212"/>
        <end position="2244"/>
    </location>
</feature>
<sequence length="2498" mass="274349">MAPRGDGKKGKGSAKPDQLRPKSKQFKKHSRKEEVADEGEQEERPAAPESVAVLAAAAADDGDFPRGGRSLLSRDEVAEARAEADADFEREERRGKRKRKGTSSSGAGGDDDLGSLFGGATTGKLPRFANRVTLKNISPNMKLWGVVIEVNQKDIVVSLPGGMRGFVRSEEVHDITLQETRKDSEGSICAEVVHVGQLVPCIVLRVDDDNKEGKVNKRVWLSLRLSRIYKGLSLDAIQDGMALTAQVKSVEDHGYILHFGVSSFSGFMPKTDRESAKIESGQLIQCVVKAIDKAREIVHLSSDEDLLSKSIIKDLKGLSIDHLIPGMMVNARVHSVLENGVMLSFLTYFTGTADIFNLSNSFPSGSWKDDYIKNKKVNARILFVDPSTRAVGLTLNQHLLRLKVPSINVKAGEIYDKAHVLRMDKRAGLFLEIPSPTPSPGFVSIHDVSDKDVKNVEKKFKEGSMARVRVLGVRHLEGVAIGTLKESAFEGSVFTHADVKPGMVVRAKVVTVEPFGAIVQFSSGVKALCPLPHMSELEHVVKPPKKFKVGVELIFRVLGCKSKRITVTFKKSLVKSKLSVLASYADAKIGLLTHGWITKIEKHGCFVKFYNGVQGFVSRVIQADIPKVGSIVSGVVERLTPAAVVVSVNGFCKGSILNEHLADHRGQAAQLKNLLKPGHEFSELLVLDVEGQNLVLSAKQSLINCASDIPSEISQMHAGSVFHGYVCNIIEAGCFVRFLGHLTGFSPKDKAVDRSVEKLSNAFYVGQSVRSHILNVNAESARVKLSLQQSIRRRPPPLLVQSETGRARLLCSCRRSAPSPATERVEHDPESARDDPDRAPQPSASSSSVGSARTTASPAAFLASLPAAALPAQDLESPPPSVPSAAAVPPPSLPCAAAATRAPCCCCFYLLACCSLVCCDGALRQTSSFHDWLDTFAIGNLVEGEVGAIEEYGVILNFQSHPDVVGLIEHHQLGDSSVEVGSSVKGLVIDLSDGVVNISLKSELVRSVSKVGKKKKRHRAAVMDLELHEEVNAIVEIVKESHAVLSIPEYNYAIGFAPLMDYNSQLLPCRNYENGQRITVVVGSMPCSGPTGRLLLLPKASGKNSSVSSSKRAKKKSDFKVGSLVKAEITDIKPLELLLKFGSNLHGRIHITEVFDDDSNDCPFSELQIGQSVQARIIAEAEHSGKGGKNSKWELSIRPSLLQGGLEDFTAPKAELRHSIGGIVRAFVVKVDREWIWLTVSRDVMAHLFILDSSAEPDELEKFQQRYSVGQAVKGRIIGVNREKRLLRLKALDSQSLPENIDETQKPLSATVEHTKQGDIIGGRIQKILPGVGGLVIQIGPHLHGRVHYTEIVDSWVQEPISGFHEGQFVKCKVLNVSRSSEGSVRVDLSLRSSMCANSNQSRRLFDDSGIHTSRFEKINDLCPGTEVKGYVKSVNSKGCFIMVSRTIEARIILSNLSDEYVENPQNDFPVGLLVHGRVLSAEPQSGKVEVSLRKNTGSKSQKSDDVSYSDLHVGDIIAGQVKRVESFGLFVTIQGSELVALCHVSELSDEPVLDIHSCHKAGDKIDEERHRVSVGMKKSYIGPDSTGDTSDDEDDEIVPEDISRNPVMGRDLNHALVLPKPESRASVLPLQVSLDESEGSDQENDNKGQEIANGTEMDDKKSNRRLKEKARKQRELEISALEERALQRDIPQTPDEFEKLVRSSPNSSFVWINYMAFLLDLADVDKARAVAERALRTINIREEEEKLNVWVAYFNLENEYGSPREDAVKKIFQRALQYCDPKKVHLALLAMYERTEQYTLADELLDRMTKRFKTSCKIWLRCIQLSLKQSKDVEYIKSIVKRALLSLPQSKRIKFLSQTAILEFKCGVPEEGRSRFELILREYPKRTDLWSVYLDQEIRLGDTEIIRALFERVTCLSLPPKKMKFLFKKYLEYEKSQGDEERIEHVKQKALDYLTARRRPSIGARPMESPASASPSLPEGEVLADFLVFVDDAAAAEEPYEVEMEEEEEEPQEVEFAADDGSDDDVGDDLVGNGGLMEDEVNYVYDYDSEGGSFDIMADDDDEATVQRAPHITGATTPAAEELAARVAEPPSATAGNANARMSVKPVNQFGEDYEAINEMIREYLQAEKKRRRARRVAAAMLRCASSASGGGRRRSAEVACNDDDVIGGDLVDDGGIMEGEVDYEDYVEHFEDDGDDGSFDDLVADLANADEPDDEAATTPAAATAENARAPRTNARMSVSPPMESSASLPEYVQFDGDLLPVAWLEGEALAEFLVFLEDAAAASEDEAEPYEVEFEEMEEEPQEVEFAADDGSDDDDLVDDGGVMEDGVDDYVYDDDDDVELVDADFEDGGGFDDLVSDADLADDDGGATTPVAEEHAARVAEPPAATARNARMSVRAVNQFGVDYEAINEMIREYLQAKKKRRRARRVAAAMLRLQRQRLRPAAERDSSSSASLPEHVQFDGHLLPVAWLEGEVLAEFLVFLEDAAAAAEDEAEP</sequence>
<proteinExistence type="predicted"/>
<dbReference type="GO" id="GO:0006364">
    <property type="term" value="P:rRNA processing"/>
    <property type="evidence" value="ECO:0007669"/>
    <property type="project" value="UniProtKB-KW"/>
</dbReference>
<feature type="domain" description="S1 motif" evidence="10">
    <location>
        <begin position="240"/>
        <end position="303"/>
    </location>
</feature>
<dbReference type="FunFam" id="1.25.40.10:FF:000065">
    <property type="entry name" value="Programmed cell death 11"/>
    <property type="match status" value="1"/>
</dbReference>
<evidence type="ECO:0000256" key="4">
    <source>
        <dbReference type="ARBA" id="ARBA00022737"/>
    </source>
</evidence>
<dbReference type="OMA" id="GQYLRAY"/>
<dbReference type="SMART" id="SM00316">
    <property type="entry name" value="S1"/>
    <property type="match status" value="13"/>
</dbReference>
<dbReference type="PANTHER" id="PTHR23270">
    <property type="entry name" value="PROGRAMMED CELL DEATH PROTEIN 11 PRE-RRNA PROCESSING PROTEIN RRP5"/>
    <property type="match status" value="1"/>
</dbReference>
<dbReference type="SUPFAM" id="SSF50249">
    <property type="entry name" value="Nucleic acid-binding proteins"/>
    <property type="match status" value="13"/>
</dbReference>
<evidence type="ECO:0000256" key="9">
    <source>
        <dbReference type="SAM" id="MobiDB-lite"/>
    </source>
</evidence>
<dbReference type="Pfam" id="PF24682">
    <property type="entry name" value="OB_RRP5"/>
    <property type="match status" value="1"/>
</dbReference>
<feature type="domain" description="S1 motif" evidence="10">
    <location>
        <begin position="412"/>
        <end position="485"/>
    </location>
</feature>
<feature type="compositionally biased region" description="Low complexity" evidence="9">
    <location>
        <begin position="47"/>
        <end position="59"/>
    </location>
</feature>
<dbReference type="Gene3D" id="2.40.50.140">
    <property type="entry name" value="Nucleic acid-binding proteins"/>
    <property type="match status" value="9"/>
</dbReference>
<feature type="domain" description="S1 motif" evidence="10">
    <location>
        <begin position="140"/>
        <end position="224"/>
    </location>
</feature>
<feature type="compositionally biased region" description="Low complexity" evidence="9">
    <location>
        <begin position="840"/>
        <end position="852"/>
    </location>
</feature>
<reference evidence="11" key="2">
    <citation type="submission" date="2018-05" db="EMBL/GenBank/DDBJ databases">
        <title>OpunRS2 (Oryza punctata Reference Sequence Version 2).</title>
        <authorList>
            <person name="Zhang J."/>
            <person name="Kudrna D."/>
            <person name="Lee S."/>
            <person name="Talag J."/>
            <person name="Welchert J."/>
            <person name="Wing R.A."/>
        </authorList>
    </citation>
    <scope>NUCLEOTIDE SEQUENCE [LARGE SCALE GENOMIC DNA]</scope>
</reference>
<dbReference type="GO" id="GO:0003723">
    <property type="term" value="F:RNA binding"/>
    <property type="evidence" value="ECO:0007669"/>
    <property type="project" value="TreeGrafter"/>
</dbReference>
<feature type="region of interest" description="Disordered" evidence="9">
    <location>
        <begin position="1575"/>
        <end position="1607"/>
    </location>
</feature>
<dbReference type="InterPro" id="IPR012340">
    <property type="entry name" value="NA-bd_OB-fold"/>
</dbReference>
<dbReference type="InterPro" id="IPR003029">
    <property type="entry name" value="S1_domain"/>
</dbReference>
<dbReference type="Proteomes" id="UP000026962">
    <property type="component" value="Chromosome 7"/>
</dbReference>
<dbReference type="InterPro" id="IPR011990">
    <property type="entry name" value="TPR-like_helical_dom_sf"/>
</dbReference>
<dbReference type="CDD" id="cd05694">
    <property type="entry name" value="S1_Rrp5_repeat_hs2_sc2"/>
    <property type="match status" value="1"/>
</dbReference>
<dbReference type="FunFam" id="2.40.50.140:FF:000212">
    <property type="entry name" value="Ribosomal protein S1-like1"/>
    <property type="match status" value="1"/>
</dbReference>
<dbReference type="InterPro" id="IPR055430">
    <property type="entry name" value="HAT_Syf1_CNRKL1_C"/>
</dbReference>
<evidence type="ECO:0000256" key="2">
    <source>
        <dbReference type="ARBA" id="ARBA00022517"/>
    </source>
</evidence>
<accession>A0A0E0LIA5</accession>
<keyword evidence="6" id="KW-0687">Ribonucleoprotein</keyword>
<feature type="domain" description="S1 motif" evidence="10">
    <location>
        <begin position="1425"/>
        <end position="1494"/>
    </location>
</feature>
<feature type="compositionally biased region" description="Basic residues" evidence="9">
    <location>
        <begin position="1663"/>
        <end position="1672"/>
    </location>
</feature>
<dbReference type="InterPro" id="IPR045209">
    <property type="entry name" value="Rrp5"/>
</dbReference>
<dbReference type="eggNOG" id="KOG1070">
    <property type="taxonomic scope" value="Eukaryota"/>
</dbReference>
<evidence type="ECO:0000256" key="7">
    <source>
        <dbReference type="ARBA" id="ARBA00073619"/>
    </source>
</evidence>
<dbReference type="PANTHER" id="PTHR23270:SF10">
    <property type="entry name" value="PROTEIN RRP5 HOMOLOG"/>
    <property type="match status" value="1"/>
</dbReference>
<comment type="subcellular location">
    <subcellularLocation>
        <location evidence="1">Nucleus</location>
        <location evidence="1">Nucleolus</location>
    </subcellularLocation>
</comment>
<dbReference type="GO" id="GO:0032040">
    <property type="term" value="C:small-subunit processome"/>
    <property type="evidence" value="ECO:0007669"/>
    <property type="project" value="TreeGrafter"/>
</dbReference>
<reference evidence="11" key="1">
    <citation type="submission" date="2015-04" db="UniProtKB">
        <authorList>
            <consortium name="EnsemblPlants"/>
        </authorList>
    </citation>
    <scope>IDENTIFICATION</scope>
</reference>
<feature type="compositionally biased region" description="Low complexity" evidence="9">
    <location>
        <begin position="2219"/>
        <end position="2238"/>
    </location>
</feature>
<dbReference type="CDD" id="cd04461">
    <property type="entry name" value="S1_Rrp5_repeat_hs8_sc7"/>
    <property type="match status" value="1"/>
</dbReference>
<feature type="region of interest" description="Disordered" evidence="9">
    <location>
        <begin position="1"/>
        <end position="116"/>
    </location>
</feature>
<dbReference type="FunFam" id="2.40.50.140:FF:000148">
    <property type="entry name" value="protein RRP5 homolog isoform X1"/>
    <property type="match status" value="1"/>
</dbReference>
<feature type="domain" description="S1 motif" evidence="10">
    <location>
        <begin position="1122"/>
        <end position="1198"/>
    </location>
</feature>
<feature type="region of interest" description="Disordered" evidence="9">
    <location>
        <begin position="1636"/>
        <end position="1672"/>
    </location>
</feature>
<dbReference type="FunFam" id="2.40.50.140:FF:000263">
    <property type="entry name" value="Ribosomal protein S1-like1"/>
    <property type="match status" value="1"/>
</dbReference>
<name>A0A0E0LIA5_ORYPU</name>
<protein>
    <recommendedName>
        <fullName evidence="7">rRNA biogenesis protein RRP5</fullName>
    </recommendedName>
    <alternativeName>
        <fullName evidence="8">Ribosomal RNA-processing protein 5</fullName>
    </alternativeName>
</protein>
<dbReference type="Gene3D" id="1.25.40.10">
    <property type="entry name" value="Tetratricopeptide repeat domain"/>
    <property type="match status" value="2"/>
</dbReference>
<dbReference type="SUPFAM" id="SSF48452">
    <property type="entry name" value="TPR-like"/>
    <property type="match status" value="2"/>
</dbReference>
<feature type="compositionally biased region" description="Basic residues" evidence="9">
    <location>
        <begin position="21"/>
        <end position="30"/>
    </location>
</feature>
<feature type="region of interest" description="Disordered" evidence="9">
    <location>
        <begin position="2000"/>
        <end position="2026"/>
    </location>
</feature>
<feature type="domain" description="S1 motif" evidence="10">
    <location>
        <begin position="719"/>
        <end position="788"/>
    </location>
</feature>
<dbReference type="InterPro" id="IPR057300">
    <property type="entry name" value="OB_Rrp5"/>
</dbReference>
<feature type="domain" description="S1 motif" evidence="10">
    <location>
        <begin position="326"/>
        <end position="396"/>
    </location>
</feature>
<feature type="compositionally biased region" description="Acidic residues" evidence="9">
    <location>
        <begin position="1590"/>
        <end position="1600"/>
    </location>
</feature>